<comment type="caution">
    <text evidence="2">The sequence shown here is derived from an EMBL/GenBank/DDBJ whole genome shotgun (WGS) entry which is preliminary data.</text>
</comment>
<feature type="compositionally biased region" description="Basic residues" evidence="1">
    <location>
        <begin position="1"/>
        <end position="11"/>
    </location>
</feature>
<dbReference type="Proteomes" id="UP001610444">
    <property type="component" value="Unassembled WGS sequence"/>
</dbReference>
<dbReference type="EMBL" id="JBFXLR010000021">
    <property type="protein sequence ID" value="KAL2849985.1"/>
    <property type="molecule type" value="Genomic_DNA"/>
</dbReference>
<feature type="region of interest" description="Disordered" evidence="1">
    <location>
        <begin position="1"/>
        <end position="36"/>
    </location>
</feature>
<name>A0ABR4KCG8_9EURO</name>
<reference evidence="2 3" key="1">
    <citation type="submission" date="2024-07" db="EMBL/GenBank/DDBJ databases">
        <title>Section-level genome sequencing and comparative genomics of Aspergillus sections Usti and Cavernicolus.</title>
        <authorList>
            <consortium name="Lawrence Berkeley National Laboratory"/>
            <person name="Nybo J.L."/>
            <person name="Vesth T.C."/>
            <person name="Theobald S."/>
            <person name="Frisvad J.C."/>
            <person name="Larsen T.O."/>
            <person name="Kjaerboelling I."/>
            <person name="Rothschild-Mancinelli K."/>
            <person name="Lyhne E.K."/>
            <person name="Kogle M.E."/>
            <person name="Barry K."/>
            <person name="Clum A."/>
            <person name="Na H."/>
            <person name="Ledsgaard L."/>
            <person name="Lin J."/>
            <person name="Lipzen A."/>
            <person name="Kuo A."/>
            <person name="Riley R."/>
            <person name="Mondo S."/>
            <person name="LaButti K."/>
            <person name="Haridas S."/>
            <person name="Pangalinan J."/>
            <person name="Salamov A.A."/>
            <person name="Simmons B.A."/>
            <person name="Magnuson J.K."/>
            <person name="Chen J."/>
            <person name="Drula E."/>
            <person name="Henrissat B."/>
            <person name="Wiebenga A."/>
            <person name="Lubbers R.J."/>
            <person name="Gomes A.C."/>
            <person name="Macurrencykelacurrency M.R."/>
            <person name="Stajich J."/>
            <person name="Grigoriev I.V."/>
            <person name="Mortensen U.H."/>
            <person name="De vries R.P."/>
            <person name="Baker S.E."/>
            <person name="Andersen M.R."/>
        </authorList>
    </citation>
    <scope>NUCLEOTIDE SEQUENCE [LARGE SCALE GENOMIC DNA]</scope>
    <source>
        <strain evidence="2 3">CBS 756.74</strain>
    </source>
</reference>
<gene>
    <name evidence="2" type="ORF">BJX68DRAFT_92089</name>
</gene>
<organism evidence="2 3">
    <name type="scientific">Aspergillus pseudodeflectus</name>
    <dbReference type="NCBI Taxonomy" id="176178"/>
    <lineage>
        <taxon>Eukaryota</taxon>
        <taxon>Fungi</taxon>
        <taxon>Dikarya</taxon>
        <taxon>Ascomycota</taxon>
        <taxon>Pezizomycotina</taxon>
        <taxon>Eurotiomycetes</taxon>
        <taxon>Eurotiomycetidae</taxon>
        <taxon>Eurotiales</taxon>
        <taxon>Aspergillaceae</taxon>
        <taxon>Aspergillus</taxon>
        <taxon>Aspergillus subgen. Nidulantes</taxon>
    </lineage>
</organism>
<evidence type="ECO:0000256" key="1">
    <source>
        <dbReference type="SAM" id="MobiDB-lite"/>
    </source>
</evidence>
<evidence type="ECO:0000313" key="3">
    <source>
        <dbReference type="Proteomes" id="UP001610444"/>
    </source>
</evidence>
<keyword evidence="3" id="KW-1185">Reference proteome</keyword>
<proteinExistence type="predicted"/>
<dbReference type="RefSeq" id="XP_070899067.1">
    <property type="nucleotide sequence ID" value="XM_071050015.1"/>
</dbReference>
<protein>
    <submittedName>
        <fullName evidence="2">Uncharacterized protein</fullName>
    </submittedName>
</protein>
<dbReference type="GeneID" id="98165179"/>
<evidence type="ECO:0000313" key="2">
    <source>
        <dbReference type="EMBL" id="KAL2849985.1"/>
    </source>
</evidence>
<accession>A0ABR4KCG8</accession>
<sequence>MTRRNHGRRSPRREERRAFRPPSSISTIPRGNGPKDLKEALVRYPERVPELVQRKKWPFDRDLIQKAATTDYTPKVFRAIATTLAGQRKHILHKGRLLLPQRDLYKIGIRPRHHMLDGQAIVVAKRLQQHKKLEEAELEYYFPDWMWASCGTSVYYLVECNREAAMMLHQAGFTEVDQVDNLGHSPISVLKIPKPGKIYHGTYHPGTLSDCLKSYLEMCAWYEKKGARLRVARLVCITKRPCITLPTELESVPLRYWPAGIESTGMTIKEPRHVSLAPTGSTWLNQWKWSPTF</sequence>